<dbReference type="PROSITE" id="PS50109">
    <property type="entry name" value="HIS_KIN"/>
    <property type="match status" value="1"/>
</dbReference>
<feature type="domain" description="PAC" evidence="10">
    <location>
        <begin position="361"/>
        <end position="412"/>
    </location>
</feature>
<feature type="domain" description="Histidine kinase" evidence="8">
    <location>
        <begin position="1186"/>
        <end position="1380"/>
    </location>
</feature>
<organism evidence="11 12">
    <name type="scientific">Nostoc cycadae WK-1</name>
    <dbReference type="NCBI Taxonomy" id="1861711"/>
    <lineage>
        <taxon>Bacteria</taxon>
        <taxon>Bacillati</taxon>
        <taxon>Cyanobacteriota</taxon>
        <taxon>Cyanophyceae</taxon>
        <taxon>Nostocales</taxon>
        <taxon>Nostocaceae</taxon>
        <taxon>Nostoc</taxon>
    </lineage>
</organism>
<proteinExistence type="predicted"/>
<feature type="domain" description="PAC" evidence="10">
    <location>
        <begin position="744"/>
        <end position="794"/>
    </location>
</feature>
<feature type="domain" description="PAC" evidence="10">
    <location>
        <begin position="870"/>
        <end position="922"/>
    </location>
</feature>
<gene>
    <name evidence="11" type="ORF">NCWK1_1355</name>
</gene>
<feature type="domain" description="PAC" evidence="10">
    <location>
        <begin position="228"/>
        <end position="280"/>
    </location>
</feature>
<dbReference type="Pfam" id="PF08448">
    <property type="entry name" value="PAS_4"/>
    <property type="match status" value="1"/>
</dbReference>
<comment type="catalytic activity">
    <reaction evidence="1">
        <text>ATP + protein L-histidine = ADP + protein N-phospho-L-histidine.</text>
        <dbReference type="EC" id="2.7.13.3"/>
    </reaction>
</comment>
<dbReference type="SUPFAM" id="SSF55874">
    <property type="entry name" value="ATPase domain of HSP90 chaperone/DNA topoisomerase II/histidine kinase"/>
    <property type="match status" value="1"/>
</dbReference>
<dbReference type="NCBIfam" id="TIGR00229">
    <property type="entry name" value="sensory_box"/>
    <property type="match status" value="6"/>
</dbReference>
<dbReference type="InterPro" id="IPR013656">
    <property type="entry name" value="PAS_4"/>
</dbReference>
<dbReference type="InterPro" id="IPR000700">
    <property type="entry name" value="PAS-assoc_C"/>
</dbReference>
<dbReference type="InterPro" id="IPR000014">
    <property type="entry name" value="PAS"/>
</dbReference>
<feature type="transmembrane region" description="Helical" evidence="7">
    <location>
        <begin position="21"/>
        <end position="43"/>
    </location>
</feature>
<reference evidence="12" key="1">
    <citation type="journal article" date="2018" name="Genome Announc.">
        <title>Draft Genome Sequence of the Nitrogen-Fixing and Hormogonia-Inducing Cyanobacterium Nostoc cycadae Strain WK-1, Isolated from the Coralloid Roots of Cycas revoluta.</title>
        <authorList>
            <person name="Kanesaki Y."/>
            <person name="Hirose M."/>
            <person name="Hirose Y."/>
            <person name="Fujisawa T."/>
            <person name="Nakamura Y."/>
            <person name="Watanabe S."/>
            <person name="Matsunaga S."/>
            <person name="Uchida H."/>
            <person name="Murakami A."/>
        </authorList>
    </citation>
    <scope>NUCLEOTIDE SEQUENCE [LARGE SCALE GENOMIC DNA]</scope>
    <source>
        <strain evidence="12">WK-1</strain>
    </source>
</reference>
<evidence type="ECO:0000313" key="12">
    <source>
        <dbReference type="Proteomes" id="UP000236527"/>
    </source>
</evidence>
<feature type="domain" description="PAC" evidence="10">
    <location>
        <begin position="1124"/>
        <end position="1175"/>
    </location>
</feature>
<dbReference type="PANTHER" id="PTHR43304:SF1">
    <property type="entry name" value="PAC DOMAIN-CONTAINING PROTEIN"/>
    <property type="match status" value="1"/>
</dbReference>
<dbReference type="Pfam" id="PF08447">
    <property type="entry name" value="PAS_3"/>
    <property type="match status" value="5"/>
</dbReference>
<dbReference type="InterPro" id="IPR036890">
    <property type="entry name" value="HATPase_C_sf"/>
</dbReference>
<keyword evidence="7" id="KW-0472">Membrane</keyword>
<keyword evidence="3" id="KW-0597">Phosphoprotein</keyword>
<protein>
    <recommendedName>
        <fullName evidence="2">histidine kinase</fullName>
        <ecNumber evidence="2">2.7.13.3</ecNumber>
    </recommendedName>
</protein>
<dbReference type="SMART" id="SM00091">
    <property type="entry name" value="PAS"/>
    <property type="match status" value="8"/>
</dbReference>
<feature type="transmembrane region" description="Helical" evidence="7">
    <location>
        <begin position="63"/>
        <end position="87"/>
    </location>
</feature>
<keyword evidence="4" id="KW-0808">Transferase</keyword>
<evidence type="ECO:0000256" key="7">
    <source>
        <dbReference type="SAM" id="Phobius"/>
    </source>
</evidence>
<dbReference type="Gene3D" id="3.30.565.10">
    <property type="entry name" value="Histidine kinase-like ATPase, C-terminal domain"/>
    <property type="match status" value="1"/>
</dbReference>
<evidence type="ECO:0000256" key="6">
    <source>
        <dbReference type="SAM" id="Coils"/>
    </source>
</evidence>
<keyword evidence="5" id="KW-0418">Kinase</keyword>
<dbReference type="Pfam" id="PF02518">
    <property type="entry name" value="HATPase_c"/>
    <property type="match status" value="1"/>
</dbReference>
<evidence type="ECO:0000256" key="4">
    <source>
        <dbReference type="ARBA" id="ARBA00022679"/>
    </source>
</evidence>
<dbReference type="Gene3D" id="2.10.70.100">
    <property type="match status" value="3"/>
</dbReference>
<keyword evidence="7" id="KW-1133">Transmembrane helix</keyword>
<dbReference type="EC" id="2.7.13.3" evidence="2"/>
<evidence type="ECO:0000256" key="2">
    <source>
        <dbReference type="ARBA" id="ARBA00012438"/>
    </source>
</evidence>
<dbReference type="InterPro" id="IPR052162">
    <property type="entry name" value="Sensor_kinase/Photoreceptor"/>
</dbReference>
<feature type="domain" description="PAS" evidence="9">
    <location>
        <begin position="923"/>
        <end position="996"/>
    </location>
</feature>
<dbReference type="InterPro" id="IPR005467">
    <property type="entry name" value="His_kinase_dom"/>
</dbReference>
<evidence type="ECO:0000259" key="8">
    <source>
        <dbReference type="PROSITE" id="PS50109"/>
    </source>
</evidence>
<dbReference type="Proteomes" id="UP000236527">
    <property type="component" value="Unassembled WGS sequence"/>
</dbReference>
<evidence type="ECO:0000259" key="9">
    <source>
        <dbReference type="PROSITE" id="PS50112"/>
    </source>
</evidence>
<dbReference type="PROSITE" id="PS50112">
    <property type="entry name" value="PAS"/>
    <property type="match status" value="3"/>
</dbReference>
<dbReference type="PROSITE" id="PS50113">
    <property type="entry name" value="PAC"/>
    <property type="match status" value="8"/>
</dbReference>
<name>A0A2H6LEJ0_9NOSO</name>
<dbReference type="Pfam" id="PF13426">
    <property type="entry name" value="PAS_9"/>
    <property type="match status" value="2"/>
</dbReference>
<dbReference type="InterPro" id="IPR035965">
    <property type="entry name" value="PAS-like_dom_sf"/>
</dbReference>
<dbReference type="InterPro" id="IPR058544">
    <property type="entry name" value="ETR1_N"/>
</dbReference>
<dbReference type="InterPro" id="IPR013655">
    <property type="entry name" value="PAS_fold_3"/>
</dbReference>
<keyword evidence="7" id="KW-0812">Transmembrane</keyword>
<dbReference type="SUPFAM" id="SSF55785">
    <property type="entry name" value="PYP-like sensor domain (PAS domain)"/>
    <property type="match status" value="8"/>
</dbReference>
<feature type="domain" description="PAC" evidence="10">
    <location>
        <begin position="616"/>
        <end position="668"/>
    </location>
</feature>
<keyword evidence="6" id="KW-0175">Coiled coil</keyword>
<evidence type="ECO:0000256" key="1">
    <source>
        <dbReference type="ARBA" id="ARBA00000085"/>
    </source>
</evidence>
<dbReference type="PANTHER" id="PTHR43304">
    <property type="entry name" value="PHYTOCHROME-LIKE PROTEIN CPH1"/>
    <property type="match status" value="1"/>
</dbReference>
<dbReference type="CDD" id="cd00130">
    <property type="entry name" value="PAS"/>
    <property type="match status" value="6"/>
</dbReference>
<feature type="coiled-coil region" evidence="6">
    <location>
        <begin position="128"/>
        <end position="155"/>
    </location>
</feature>
<keyword evidence="12" id="KW-1185">Reference proteome</keyword>
<dbReference type="EMBL" id="BDGE01000023">
    <property type="protein sequence ID" value="GBE91630.1"/>
    <property type="molecule type" value="Genomic_DNA"/>
</dbReference>
<accession>A0A2H6LEJ0</accession>
<feature type="domain" description="PAC" evidence="10">
    <location>
        <begin position="488"/>
        <end position="540"/>
    </location>
</feature>
<feature type="domain" description="PAC" evidence="10">
    <location>
        <begin position="995"/>
        <end position="1050"/>
    </location>
</feature>
<dbReference type="GO" id="GO:0004673">
    <property type="term" value="F:protein histidine kinase activity"/>
    <property type="evidence" value="ECO:0007669"/>
    <property type="project" value="UniProtKB-EC"/>
</dbReference>
<dbReference type="Pfam" id="PF07568">
    <property type="entry name" value="HisKA_2"/>
    <property type="match status" value="1"/>
</dbReference>
<dbReference type="InterPro" id="IPR001610">
    <property type="entry name" value="PAC"/>
</dbReference>
<evidence type="ECO:0000256" key="5">
    <source>
        <dbReference type="ARBA" id="ARBA00022777"/>
    </source>
</evidence>
<dbReference type="Gene3D" id="3.30.450.20">
    <property type="entry name" value="PAS domain"/>
    <property type="match status" value="8"/>
</dbReference>
<feature type="domain" description="PAS" evidence="9">
    <location>
        <begin position="795"/>
        <end position="867"/>
    </location>
</feature>
<feature type="domain" description="PAS" evidence="9">
    <location>
        <begin position="1069"/>
        <end position="1117"/>
    </location>
</feature>
<dbReference type="RefSeq" id="WP_103124225.1">
    <property type="nucleotide sequence ID" value="NZ_DF978424.1"/>
</dbReference>
<dbReference type="InterPro" id="IPR003594">
    <property type="entry name" value="HATPase_dom"/>
</dbReference>
<evidence type="ECO:0000256" key="3">
    <source>
        <dbReference type="ARBA" id="ARBA00022553"/>
    </source>
</evidence>
<dbReference type="InterPro" id="IPR011495">
    <property type="entry name" value="Sig_transdc_His_kin_sub2_dim/P"/>
</dbReference>
<dbReference type="SMART" id="SM00387">
    <property type="entry name" value="HATPase_c"/>
    <property type="match status" value="1"/>
</dbReference>
<evidence type="ECO:0000259" key="10">
    <source>
        <dbReference type="PROSITE" id="PS50113"/>
    </source>
</evidence>
<evidence type="ECO:0000313" key="11">
    <source>
        <dbReference type="EMBL" id="GBE91630.1"/>
    </source>
</evidence>
<comment type="caution">
    <text evidence="11">The sequence shown here is derived from an EMBL/GenBank/DDBJ whole genome shotgun (WGS) entry which is preliminary data.</text>
</comment>
<dbReference type="SMART" id="SM00086">
    <property type="entry name" value="PAC"/>
    <property type="match status" value="8"/>
</dbReference>
<dbReference type="Pfam" id="PF25487">
    <property type="entry name" value="ETR1_N"/>
    <property type="match status" value="1"/>
</dbReference>
<sequence>MLVFFKILLTTQQFIPHGHCYLWQSNLLGLHIVSDSLIALAYYSIPLTLLYFVRQRQDVPFNWIFLLFGTFIITCGATHLMEIWTLWHPTYWLSGGIKAIAAVVSLYTAWELIYLMPQVLALPSPAQLEAANQELKREISERQQIEAALRCSEERWHLAVAGTNEAIWDLNISTNQTFRSERWYEMLGYERYELSSEDDEWSKRIHPDDYAQVIAAQTAYLWQQTPDYNVEYRLRRKDGSYRWFRSRAKAVWDEQGNPVRLVGSLGEITDRKQVELALQEREAMLRRIGDNLPNGAIYKVIRELDGSDRFYYLSAGIEKMMEVSAADALRDASLLYRQFIPEDMPRLEAAVNESMQHLTIFNIQLRICTPSGQIKWCHFRSSPRQLEDGRVAWDGLVVDVTEPKRTEEILRKNEALLEESQRVARLGNWEYDLSTGKISWSKGLFELFQRDPNLLAPSYEENLQLYHLEDRQKLDQAVKRTISTGESYKLVLRAIRSDKEEIYVEAIGYAELNANQEVVRLYGTAQDISDRIQAEEKLRRSEAQLTTAQHIAHVGSWEWNLGDEQQIWSVETFRIFGLYPIQPVPTQAELLRMVHPDDRPALQAHFLAAIVDACPINIEYRIIRPDGSIRFLESRAEVAYNTQEKTIKLFGAILDITERKQTELEIIKSRDLREAIFNESTDALFLVDPTTLLTTDCNNRAVELFAAASKADLIGIEGHTLQKRPFGFQEVAEILTQMNQQGFWSQEIEYVTKQGNSFWGNIAAKEIRIADQVMNLVRITDISDRKRTEAALTKSEEQQRLTLEFTHIGIWDWNLQTNEVIWNDKLYHLLGLDPETSTAKYQLWHDAIHPDDVENVEKAVLQALTTHTNFDAEYRVILPNGEILWLLGKGRGIYDTADQPIRMLGVIIDISDRKLAEQALQDKENFLRSIYDGVGQSIFVVDVVDDDFCYVGFNHTHEELTGLRSNELQGKTPEQVLPLDAAVIIRQHYQNCLAAGTTITYNECLPFKGQETWWMTSLTPLRDESSSIYRIVGSSINITEQQRAQQMLELQAVITRNMAEGICLVRANDGIIVYANPKFEKMFSYDTDELNGLHISIINYADDQAKAEEVNQAIRAAVLEHGEASYEVHNVKKNGTPFWCSATTSMFEHPEYGKVFVAVHQDITEQKQAEEKIKASLKEKEVLLKEIHHRVKNNLGIVSSLLQMQCRRTQDPQASEILRDSQNRIASIALVHEKLYRSADLANIDFSQYIPDLTTHLFDSYNITPNCIKLKIQVNGASLDIETAIPCGLIINELVSNALKYAFTDRSTGEILVSLAQQEYDNLILTVRDNGIGLPQDFDSKNTKTLGIILVQGLVKQLRGKIEINSQQGTEFKITFTKSRA</sequence>